<dbReference type="AlphaFoldDB" id="A0A512BVX0"/>
<proteinExistence type="predicted"/>
<name>A0A512BVX0_9HYPH</name>
<dbReference type="Proteomes" id="UP000321085">
    <property type="component" value="Unassembled WGS sequence"/>
</dbReference>
<gene>
    <name evidence="1" type="ORF">MAE02_38100</name>
</gene>
<organism evidence="1 2">
    <name type="scientific">Microvirga aerophila</name>
    <dbReference type="NCBI Taxonomy" id="670291"/>
    <lineage>
        <taxon>Bacteria</taxon>
        <taxon>Pseudomonadati</taxon>
        <taxon>Pseudomonadota</taxon>
        <taxon>Alphaproteobacteria</taxon>
        <taxon>Hyphomicrobiales</taxon>
        <taxon>Methylobacteriaceae</taxon>
        <taxon>Microvirga</taxon>
    </lineage>
</organism>
<keyword evidence="2" id="KW-1185">Reference proteome</keyword>
<evidence type="ECO:0000313" key="1">
    <source>
        <dbReference type="EMBL" id="GEO16114.1"/>
    </source>
</evidence>
<evidence type="ECO:0000313" key="2">
    <source>
        <dbReference type="Proteomes" id="UP000321085"/>
    </source>
</evidence>
<dbReference type="EMBL" id="BJYU01000055">
    <property type="protein sequence ID" value="GEO16114.1"/>
    <property type="molecule type" value="Genomic_DNA"/>
</dbReference>
<accession>A0A512BVX0</accession>
<comment type="caution">
    <text evidence="1">The sequence shown here is derived from an EMBL/GenBank/DDBJ whole genome shotgun (WGS) entry which is preliminary data.</text>
</comment>
<protein>
    <submittedName>
        <fullName evidence="1">Uncharacterized protein</fullName>
    </submittedName>
</protein>
<sequence length="135" mass="15004">MPPVFQLHPSRLYNVTSPNYDVIDLPDLIRTVSSVGAWAGSDLRESIPLPSPARGLLQVKFIDSALDCPTVWWPQARDATCIMHPLDQSFQGRALPSEPETLNLLCNQLLDFWFIQLAPTGMPVGWGSRLVAHLV</sequence>
<reference evidence="1 2" key="1">
    <citation type="submission" date="2019-07" db="EMBL/GenBank/DDBJ databases">
        <title>Whole genome shotgun sequence of Microvirga aerophila NBRC 106136.</title>
        <authorList>
            <person name="Hosoyama A."/>
            <person name="Uohara A."/>
            <person name="Ohji S."/>
            <person name="Ichikawa N."/>
        </authorList>
    </citation>
    <scope>NUCLEOTIDE SEQUENCE [LARGE SCALE GENOMIC DNA]</scope>
    <source>
        <strain evidence="1 2">NBRC 106136</strain>
    </source>
</reference>